<dbReference type="OrthoDB" id="4770059at2759"/>
<name>A0A9W9LPR2_9EURO</name>
<feature type="transmembrane region" description="Helical" evidence="5">
    <location>
        <begin position="192"/>
        <end position="213"/>
    </location>
</feature>
<keyword evidence="7" id="KW-1185">Reference proteome</keyword>
<dbReference type="PANTHER" id="PTHR15549:SF26">
    <property type="entry name" value="AXIAL BUDDING PATTERN PROTEIN 2-RELATED"/>
    <property type="match status" value="1"/>
</dbReference>
<evidence type="ECO:0000313" key="7">
    <source>
        <dbReference type="Proteomes" id="UP001149163"/>
    </source>
</evidence>
<sequence>MPSDSTIPLTTIFTPPSDCLSSWTYEPSTYNEVTSGLLLQNAFQSSLDSSCFPSGFSQAGRGAQNVVFSPGACPHGYTTNSPATTVALTTTASCCLSGYYYTSTSGYQGCIGTYTGTTFLAARAGGFNTTDYTTSTTVSGTIQMWAQPITIMYQASQETLYTTATTAPSTSAATSALSPTLSPSTLSGGAKAGIAVGSVVGVLLLIGLAYIFWRIWRKKKIQEEGRSNNTQEQVLAHNYAMTAATLSELDYRSTRAELEGPAVQTKVVPGYNRTFEVP</sequence>
<reference evidence="6" key="2">
    <citation type="journal article" date="2023" name="IMA Fungus">
        <title>Comparative genomic study of the Penicillium genus elucidates a diverse pangenome and 15 lateral gene transfer events.</title>
        <authorList>
            <person name="Petersen C."/>
            <person name="Sorensen T."/>
            <person name="Nielsen M.R."/>
            <person name="Sondergaard T.E."/>
            <person name="Sorensen J.L."/>
            <person name="Fitzpatrick D.A."/>
            <person name="Frisvad J.C."/>
            <person name="Nielsen K.L."/>
        </authorList>
    </citation>
    <scope>NUCLEOTIDE SEQUENCE</scope>
    <source>
        <strain evidence="6">IBT 26290</strain>
    </source>
</reference>
<evidence type="ECO:0000256" key="3">
    <source>
        <dbReference type="ARBA" id="ARBA00022989"/>
    </source>
</evidence>
<keyword evidence="3 5" id="KW-1133">Transmembrane helix</keyword>
<dbReference type="InterPro" id="IPR051694">
    <property type="entry name" value="Immunoregulatory_rcpt-like"/>
</dbReference>
<comment type="caution">
    <text evidence="6">The sequence shown here is derived from an EMBL/GenBank/DDBJ whole genome shotgun (WGS) entry which is preliminary data.</text>
</comment>
<dbReference type="PANTHER" id="PTHR15549">
    <property type="entry name" value="PAIRED IMMUNOGLOBULIN-LIKE TYPE 2 RECEPTOR"/>
    <property type="match status" value="1"/>
</dbReference>
<protein>
    <submittedName>
        <fullName evidence="6">Uncharacterized protein</fullName>
    </submittedName>
</protein>
<evidence type="ECO:0000313" key="6">
    <source>
        <dbReference type="EMBL" id="KAJ5167993.1"/>
    </source>
</evidence>
<evidence type="ECO:0000256" key="4">
    <source>
        <dbReference type="ARBA" id="ARBA00023136"/>
    </source>
</evidence>
<proteinExistence type="predicted"/>
<keyword evidence="2 5" id="KW-0812">Transmembrane</keyword>
<dbReference type="Proteomes" id="UP001149163">
    <property type="component" value="Unassembled WGS sequence"/>
</dbReference>
<dbReference type="GO" id="GO:0071944">
    <property type="term" value="C:cell periphery"/>
    <property type="evidence" value="ECO:0007669"/>
    <property type="project" value="UniProtKB-ARBA"/>
</dbReference>
<evidence type="ECO:0000256" key="1">
    <source>
        <dbReference type="ARBA" id="ARBA00004167"/>
    </source>
</evidence>
<evidence type="ECO:0000256" key="5">
    <source>
        <dbReference type="SAM" id="Phobius"/>
    </source>
</evidence>
<keyword evidence="4 5" id="KW-0472">Membrane</keyword>
<dbReference type="AlphaFoldDB" id="A0A9W9LPR2"/>
<gene>
    <name evidence="6" type="ORF">N7482_003587</name>
</gene>
<reference evidence="6" key="1">
    <citation type="submission" date="2022-11" db="EMBL/GenBank/DDBJ databases">
        <authorList>
            <person name="Petersen C."/>
        </authorList>
    </citation>
    <scope>NUCLEOTIDE SEQUENCE</scope>
    <source>
        <strain evidence="6">IBT 26290</strain>
    </source>
</reference>
<evidence type="ECO:0000256" key="2">
    <source>
        <dbReference type="ARBA" id="ARBA00022692"/>
    </source>
</evidence>
<comment type="subcellular location">
    <subcellularLocation>
        <location evidence="1">Membrane</location>
        <topology evidence="1">Single-pass membrane protein</topology>
    </subcellularLocation>
</comment>
<dbReference type="EMBL" id="JAPQKN010000002">
    <property type="protein sequence ID" value="KAJ5167993.1"/>
    <property type="molecule type" value="Genomic_DNA"/>
</dbReference>
<dbReference type="RefSeq" id="XP_056544454.1">
    <property type="nucleotide sequence ID" value="XM_056685712.1"/>
</dbReference>
<organism evidence="6 7">
    <name type="scientific">Penicillium canariense</name>
    <dbReference type="NCBI Taxonomy" id="189055"/>
    <lineage>
        <taxon>Eukaryota</taxon>
        <taxon>Fungi</taxon>
        <taxon>Dikarya</taxon>
        <taxon>Ascomycota</taxon>
        <taxon>Pezizomycotina</taxon>
        <taxon>Eurotiomycetes</taxon>
        <taxon>Eurotiomycetidae</taxon>
        <taxon>Eurotiales</taxon>
        <taxon>Aspergillaceae</taxon>
        <taxon>Penicillium</taxon>
    </lineage>
</organism>
<dbReference type="GeneID" id="81424888"/>
<accession>A0A9W9LPR2</accession>
<dbReference type="GO" id="GO:0016020">
    <property type="term" value="C:membrane"/>
    <property type="evidence" value="ECO:0007669"/>
    <property type="project" value="UniProtKB-SubCell"/>
</dbReference>